<dbReference type="CDD" id="cd18673">
    <property type="entry name" value="PIN_XRN1-2-like"/>
    <property type="match status" value="1"/>
</dbReference>
<evidence type="ECO:0000313" key="8">
    <source>
        <dbReference type="Proteomes" id="UP000789405"/>
    </source>
</evidence>
<dbReference type="GO" id="GO:0003723">
    <property type="term" value="F:RNA binding"/>
    <property type="evidence" value="ECO:0007669"/>
    <property type="project" value="TreeGrafter"/>
</dbReference>
<dbReference type="GO" id="GO:0005634">
    <property type="term" value="C:nucleus"/>
    <property type="evidence" value="ECO:0007669"/>
    <property type="project" value="TreeGrafter"/>
</dbReference>
<evidence type="ECO:0000313" key="7">
    <source>
        <dbReference type="EMBL" id="CAG8502668.1"/>
    </source>
</evidence>
<keyword evidence="2" id="KW-0378">Hydrolase</keyword>
<evidence type="ECO:0000256" key="3">
    <source>
        <dbReference type="ARBA" id="ARBA00022839"/>
    </source>
</evidence>
<dbReference type="EMBL" id="CAJVPY010000999">
    <property type="protein sequence ID" value="CAG8502668.1"/>
    <property type="molecule type" value="Genomic_DNA"/>
</dbReference>
<dbReference type="OrthoDB" id="372487at2759"/>
<dbReference type="Gene3D" id="3.40.50.12390">
    <property type="match status" value="2"/>
</dbReference>
<dbReference type="PANTHER" id="PTHR12341:SF7">
    <property type="entry name" value="5'-3' EXORIBONUCLEASE 1"/>
    <property type="match status" value="1"/>
</dbReference>
<protein>
    <submittedName>
        <fullName evidence="7">17573_t:CDS:1</fullName>
    </submittedName>
</protein>
<dbReference type="InterPro" id="IPR027073">
    <property type="entry name" value="5_3_exoribonuclease"/>
</dbReference>
<accession>A0A9N8ZPR2</accession>
<dbReference type="PANTHER" id="PTHR12341">
    <property type="entry name" value="5'-&gt;3' EXORIBONUCLEASE"/>
    <property type="match status" value="1"/>
</dbReference>
<evidence type="ECO:0000256" key="4">
    <source>
        <dbReference type="ARBA" id="ARBA00038299"/>
    </source>
</evidence>
<comment type="caution">
    <text evidence="7">The sequence shown here is derived from an EMBL/GenBank/DDBJ whole genome shotgun (WGS) entry which is preliminary data.</text>
</comment>
<sequence>MGIPGFFRWLSSRYPHIVEAVKKKSRSKTDFLYLDINALFHVALRNMEKKASKSNFTSRRMLSRVFKEMDIAFNVCNPQVLVYIAMDGVAPRAKMNEQRSRRFLSREGSRITEESDTYFEDSSIKYEHSQLTARAKNSSGFFVPVDSASISSGTEFMQAANDAIRYYIYQRLNGRFKNLQIIFDDSSVAGEGEHKLFRFLTAQRNHPGYNTKYRHVVCGCDADFIMYALLTHEPNLRILRPGLKGNDVILNINRLRKHIIRDMVVQVTSDIEEDKVIDDFVCIANLLGNDFIPRIKCLGETRVDILFQAYQTYFNQVKSYITNNGKINISNFLKFFEHLKSKPDRLRRSSDLMYEERNITEIAKRANDYIKTICWVFQYYNGDCPSWRHFYPHHRSPTVQDILKHVKTANFDQTFIPDTPIRPFEQLMCILPPKCNYLVPEPFRPLFTDPQSPIYEFFPKKFKVFNNKAILPFVDEARLMQAMAPGYALLKKEEAERNSINGRVHIYAGCQSTTYATLFPLCTSKGSKSALPVTSVVFGKLSYCGPMLKFIKAPVDEFNKINHNLVATAEYQLPGKLPEATSYTTLNQLKSATNDLQPNMPSFSYQLKQAHTTKPYGRRIAYTS</sequence>
<proteinExistence type="inferred from homology"/>
<feature type="domain" description="Xrn1 helical" evidence="6">
    <location>
        <begin position="272"/>
        <end position="344"/>
    </location>
</feature>
<dbReference type="InterPro" id="IPR004859">
    <property type="entry name" value="Xrn1_N"/>
</dbReference>
<reference evidence="7" key="1">
    <citation type="submission" date="2021-06" db="EMBL/GenBank/DDBJ databases">
        <authorList>
            <person name="Kallberg Y."/>
            <person name="Tangrot J."/>
            <person name="Rosling A."/>
        </authorList>
    </citation>
    <scope>NUCLEOTIDE SEQUENCE</scope>
    <source>
        <strain evidence="7">MA453B</strain>
    </source>
</reference>
<name>A0A9N8ZPR2_9GLOM</name>
<dbReference type="Proteomes" id="UP000789405">
    <property type="component" value="Unassembled WGS sequence"/>
</dbReference>
<keyword evidence="3" id="KW-0269">Exonuclease</keyword>
<keyword evidence="1" id="KW-0540">Nuclease</keyword>
<comment type="similarity">
    <text evidence="4">Belongs to the 5'-3' exonuclease family.</text>
</comment>
<evidence type="ECO:0000256" key="1">
    <source>
        <dbReference type="ARBA" id="ARBA00022722"/>
    </source>
</evidence>
<dbReference type="AlphaFoldDB" id="A0A9N8ZPR2"/>
<feature type="domain" description="Xrn1 helical" evidence="6">
    <location>
        <begin position="355"/>
        <end position="579"/>
    </location>
</feature>
<dbReference type="Pfam" id="PF17846">
    <property type="entry name" value="XRN_M"/>
    <property type="match status" value="2"/>
</dbReference>
<dbReference type="InterPro" id="IPR041412">
    <property type="entry name" value="Xrn1_helical"/>
</dbReference>
<dbReference type="GO" id="GO:0004534">
    <property type="term" value="F:5'-3' RNA exonuclease activity"/>
    <property type="evidence" value="ECO:0007669"/>
    <property type="project" value="TreeGrafter"/>
</dbReference>
<keyword evidence="8" id="KW-1185">Reference proteome</keyword>
<evidence type="ECO:0000259" key="6">
    <source>
        <dbReference type="Pfam" id="PF17846"/>
    </source>
</evidence>
<dbReference type="Pfam" id="PF03159">
    <property type="entry name" value="XRN_N"/>
    <property type="match status" value="1"/>
</dbReference>
<dbReference type="Gene3D" id="1.25.40.1050">
    <property type="match status" value="1"/>
</dbReference>
<feature type="domain" description="Xrn1 N-terminal" evidence="5">
    <location>
        <begin position="1"/>
        <end position="240"/>
    </location>
</feature>
<dbReference type="GO" id="GO:0000956">
    <property type="term" value="P:nuclear-transcribed mRNA catabolic process"/>
    <property type="evidence" value="ECO:0007669"/>
    <property type="project" value="TreeGrafter"/>
</dbReference>
<evidence type="ECO:0000259" key="5">
    <source>
        <dbReference type="Pfam" id="PF03159"/>
    </source>
</evidence>
<evidence type="ECO:0000256" key="2">
    <source>
        <dbReference type="ARBA" id="ARBA00022801"/>
    </source>
</evidence>
<organism evidence="7 8">
    <name type="scientific">Dentiscutata erythropus</name>
    <dbReference type="NCBI Taxonomy" id="1348616"/>
    <lineage>
        <taxon>Eukaryota</taxon>
        <taxon>Fungi</taxon>
        <taxon>Fungi incertae sedis</taxon>
        <taxon>Mucoromycota</taxon>
        <taxon>Glomeromycotina</taxon>
        <taxon>Glomeromycetes</taxon>
        <taxon>Diversisporales</taxon>
        <taxon>Gigasporaceae</taxon>
        <taxon>Dentiscutata</taxon>
    </lineage>
</organism>
<gene>
    <name evidence="7" type="ORF">DERYTH_LOCUS2981</name>
</gene>